<proteinExistence type="predicted"/>
<dbReference type="EMBL" id="RCZP01000078">
    <property type="protein sequence ID" value="TPG38241.1"/>
    <property type="molecule type" value="Genomic_DNA"/>
</dbReference>
<sequence length="100" mass="11194">MVRQELVAEHGLMAGLRTVKRACAPYRQKLLAAALATVRFETPPGWQLQIDFDERRVAIAGVPVRVHLFVATLGHSRRLHVRVFRSEAQGSWFAGIEGAF</sequence>
<accession>A0A502EPX6</accession>
<keyword evidence="2" id="KW-1185">Reference proteome</keyword>
<evidence type="ECO:0000313" key="2">
    <source>
        <dbReference type="Proteomes" id="UP000317078"/>
    </source>
</evidence>
<evidence type="ECO:0000313" key="1">
    <source>
        <dbReference type="EMBL" id="TPG38241.1"/>
    </source>
</evidence>
<dbReference type="AlphaFoldDB" id="A0A502EPX6"/>
<comment type="caution">
    <text evidence="1">The sequence shown here is derived from an EMBL/GenBank/DDBJ whole genome shotgun (WGS) entry which is preliminary data.</text>
</comment>
<dbReference type="Proteomes" id="UP000317078">
    <property type="component" value="Unassembled WGS sequence"/>
</dbReference>
<gene>
    <name evidence="1" type="ORF">EAH89_29530</name>
</gene>
<reference evidence="1 2" key="1">
    <citation type="journal article" date="2019" name="Environ. Microbiol.">
        <title>Species interactions and distinct microbial communities in high Arctic permafrost affected cryosols are associated with the CH4 and CO2 gas fluxes.</title>
        <authorList>
            <person name="Altshuler I."/>
            <person name="Hamel J."/>
            <person name="Turney S."/>
            <person name="Magnuson E."/>
            <person name="Levesque R."/>
            <person name="Greer C."/>
            <person name="Whyte L.G."/>
        </authorList>
    </citation>
    <scope>NUCLEOTIDE SEQUENCE [LARGE SCALE GENOMIC DNA]</scope>
    <source>
        <strain evidence="1 2">S9.3B</strain>
    </source>
</reference>
<dbReference type="PANTHER" id="PTHR35004">
    <property type="entry name" value="TRANSPOSASE RV3428C-RELATED"/>
    <property type="match status" value="1"/>
</dbReference>
<organism evidence="1 2">
    <name type="scientific">Muricoccus nepalensis</name>
    <dbReference type="NCBI Taxonomy" id="1854500"/>
    <lineage>
        <taxon>Bacteria</taxon>
        <taxon>Pseudomonadati</taxon>
        <taxon>Pseudomonadota</taxon>
        <taxon>Alphaproteobacteria</taxon>
        <taxon>Acetobacterales</taxon>
        <taxon>Roseomonadaceae</taxon>
        <taxon>Muricoccus</taxon>
    </lineage>
</organism>
<protein>
    <submittedName>
        <fullName evidence="1">Transposase</fullName>
    </submittedName>
</protein>
<name>A0A502EPX6_9PROT</name>
<dbReference type="PANTHER" id="PTHR35004:SF7">
    <property type="entry name" value="INTEGRASE PROTEIN"/>
    <property type="match status" value="1"/>
</dbReference>